<dbReference type="EMBL" id="BFEA01000028">
    <property type="protein sequence ID" value="GBG62334.1"/>
    <property type="molecule type" value="Genomic_DNA"/>
</dbReference>
<dbReference type="AlphaFoldDB" id="A0A388JWZ0"/>
<evidence type="ECO:0000256" key="1">
    <source>
        <dbReference type="SAM" id="MobiDB-lite"/>
    </source>
</evidence>
<gene>
    <name evidence="2" type="ORF">CBR_g30288</name>
</gene>
<dbReference type="PANTHER" id="PTHR19446">
    <property type="entry name" value="REVERSE TRANSCRIPTASES"/>
    <property type="match status" value="1"/>
</dbReference>
<evidence type="ECO:0000313" key="2">
    <source>
        <dbReference type="EMBL" id="GBG62334.1"/>
    </source>
</evidence>
<dbReference type="Proteomes" id="UP000265515">
    <property type="component" value="Unassembled WGS sequence"/>
</dbReference>
<evidence type="ECO:0000313" key="3">
    <source>
        <dbReference type="Proteomes" id="UP000265515"/>
    </source>
</evidence>
<name>A0A388JWZ0_CHABU</name>
<comment type="caution">
    <text evidence="2">The sequence shown here is derived from an EMBL/GenBank/DDBJ whole genome shotgun (WGS) entry which is preliminary data.</text>
</comment>
<protein>
    <recommendedName>
        <fullName evidence="4">Reverse transcriptase domain-containing protein</fullName>
    </recommendedName>
</protein>
<organism evidence="2 3">
    <name type="scientific">Chara braunii</name>
    <name type="common">Braun's stonewort</name>
    <dbReference type="NCBI Taxonomy" id="69332"/>
    <lineage>
        <taxon>Eukaryota</taxon>
        <taxon>Viridiplantae</taxon>
        <taxon>Streptophyta</taxon>
        <taxon>Charophyceae</taxon>
        <taxon>Charales</taxon>
        <taxon>Characeae</taxon>
        <taxon>Chara</taxon>
    </lineage>
</organism>
<accession>A0A388JWZ0</accession>
<evidence type="ECO:0008006" key="4">
    <source>
        <dbReference type="Google" id="ProtNLM"/>
    </source>
</evidence>
<dbReference type="Gramene" id="GBG62334">
    <property type="protein sequence ID" value="GBG62334"/>
    <property type="gene ID" value="CBR_g30288"/>
</dbReference>
<keyword evidence="3" id="KW-1185">Reference proteome</keyword>
<proteinExistence type="predicted"/>
<sequence>MQGQAERDTQGPYRPPMLRGRAARVRAVGKCYNEGICPDDVNLGQVVEDAEGRRFVVNRDVDEIKEQWLKERTVIMIFRDEARLLSRKVKKVLIRAYEDGWYARKLFNPDIKRGRVRFEGQNVISFVAKARKVAEWLVGEGEAVLELQGKEYRTIFKPWMTKQELKNLRLQEANTNFWIIALRVQLDAYYYLKSAVTSMFGEVVHMHPPEIDPTRPKLMNVKLDMSPEAPKTLARRLGRYLPDLVGGDQGAFVQGRSIFNNIITAIEVLEVVQSENLDMAVLLIDLEKAYDKVGWPFVMATLRRMGFGAGFCKCERTGRRNPHGNPQTGYKVPVEPQGQEQRGLLCESGLGDTHIPKRSGRPGLDEPSQKKPGPTASLAQQDSYSSFQGTLGRAGGEDTDG</sequence>
<feature type="region of interest" description="Disordered" evidence="1">
    <location>
        <begin position="316"/>
        <end position="401"/>
    </location>
</feature>
<feature type="compositionally biased region" description="Polar residues" evidence="1">
    <location>
        <begin position="377"/>
        <end position="389"/>
    </location>
</feature>
<dbReference type="OrthoDB" id="1934719at2759"/>
<reference evidence="2 3" key="1">
    <citation type="journal article" date="2018" name="Cell">
        <title>The Chara Genome: Secondary Complexity and Implications for Plant Terrestrialization.</title>
        <authorList>
            <person name="Nishiyama T."/>
            <person name="Sakayama H."/>
            <person name="Vries J.D."/>
            <person name="Buschmann H."/>
            <person name="Saint-Marcoux D."/>
            <person name="Ullrich K.K."/>
            <person name="Haas F.B."/>
            <person name="Vanderstraeten L."/>
            <person name="Becker D."/>
            <person name="Lang D."/>
            <person name="Vosolsobe S."/>
            <person name="Rombauts S."/>
            <person name="Wilhelmsson P.K.I."/>
            <person name="Janitza P."/>
            <person name="Kern R."/>
            <person name="Heyl A."/>
            <person name="Rumpler F."/>
            <person name="Villalobos L.I.A.C."/>
            <person name="Clay J.M."/>
            <person name="Skokan R."/>
            <person name="Toyoda A."/>
            <person name="Suzuki Y."/>
            <person name="Kagoshima H."/>
            <person name="Schijlen E."/>
            <person name="Tajeshwar N."/>
            <person name="Catarino B."/>
            <person name="Hetherington A.J."/>
            <person name="Saltykova A."/>
            <person name="Bonnot C."/>
            <person name="Breuninger H."/>
            <person name="Symeonidi A."/>
            <person name="Radhakrishnan G.V."/>
            <person name="Van Nieuwerburgh F."/>
            <person name="Deforce D."/>
            <person name="Chang C."/>
            <person name="Karol K.G."/>
            <person name="Hedrich R."/>
            <person name="Ulvskov P."/>
            <person name="Glockner G."/>
            <person name="Delwiche C.F."/>
            <person name="Petrasek J."/>
            <person name="Van de Peer Y."/>
            <person name="Friml J."/>
            <person name="Beilby M."/>
            <person name="Dolan L."/>
            <person name="Kohara Y."/>
            <person name="Sugano S."/>
            <person name="Fujiyama A."/>
            <person name="Delaux P.-M."/>
            <person name="Quint M."/>
            <person name="TheiBen G."/>
            <person name="Hagemann M."/>
            <person name="Harholt J."/>
            <person name="Dunand C."/>
            <person name="Zachgo S."/>
            <person name="Langdale J."/>
            <person name="Maumus F."/>
            <person name="Straeten D.V.D."/>
            <person name="Gould S.B."/>
            <person name="Rensing S.A."/>
        </authorList>
    </citation>
    <scope>NUCLEOTIDE SEQUENCE [LARGE SCALE GENOMIC DNA]</scope>
    <source>
        <strain evidence="2 3">S276</strain>
    </source>
</reference>